<dbReference type="PANTHER" id="PTHR34301:SF8">
    <property type="entry name" value="ATPASE DOMAIN-CONTAINING PROTEIN"/>
    <property type="match status" value="1"/>
</dbReference>
<gene>
    <name evidence="3" type="ORF">EI42_00843</name>
</gene>
<feature type="domain" description="TGS" evidence="2">
    <location>
        <begin position="396"/>
        <end position="472"/>
    </location>
</feature>
<accession>A0A326UWD9</accession>
<dbReference type="Gene3D" id="3.40.50.300">
    <property type="entry name" value="P-loop containing nucleotide triphosphate hydrolases"/>
    <property type="match status" value="1"/>
</dbReference>
<dbReference type="RefSeq" id="WP_111319098.1">
    <property type="nucleotide sequence ID" value="NZ_BIFX01000001.1"/>
</dbReference>
<dbReference type="AlphaFoldDB" id="A0A326UWD9"/>
<dbReference type="PANTHER" id="PTHR34301">
    <property type="entry name" value="DNA-BINDING PROTEIN-RELATED"/>
    <property type="match status" value="1"/>
</dbReference>
<evidence type="ECO:0000313" key="3">
    <source>
        <dbReference type="EMBL" id="PZW36663.1"/>
    </source>
</evidence>
<evidence type="ECO:0000313" key="4">
    <source>
        <dbReference type="Proteomes" id="UP000248806"/>
    </source>
</evidence>
<dbReference type="Gene3D" id="3.10.20.30">
    <property type="match status" value="1"/>
</dbReference>
<dbReference type="EMBL" id="QKUF01000001">
    <property type="protein sequence ID" value="PZW36663.1"/>
    <property type="molecule type" value="Genomic_DNA"/>
</dbReference>
<dbReference type="Pfam" id="PF13191">
    <property type="entry name" value="AAA_16"/>
    <property type="match status" value="1"/>
</dbReference>
<dbReference type="SUPFAM" id="SSF81271">
    <property type="entry name" value="TGS-like"/>
    <property type="match status" value="1"/>
</dbReference>
<reference evidence="3 4" key="1">
    <citation type="submission" date="2018-06" db="EMBL/GenBank/DDBJ databases">
        <title>Genomic Encyclopedia of Archaeal and Bacterial Type Strains, Phase II (KMG-II): from individual species to whole genera.</title>
        <authorList>
            <person name="Goeker M."/>
        </authorList>
    </citation>
    <scope>NUCLEOTIDE SEQUENCE [LARGE SCALE GENOMIC DNA]</scope>
    <source>
        <strain evidence="3 4">ATCC BAA-1881</strain>
    </source>
</reference>
<dbReference type="InterPro" id="IPR004095">
    <property type="entry name" value="TGS"/>
</dbReference>
<dbReference type="OrthoDB" id="145096at2"/>
<dbReference type="InterPro" id="IPR041664">
    <property type="entry name" value="AAA_16"/>
</dbReference>
<evidence type="ECO:0000259" key="2">
    <source>
        <dbReference type="PROSITE" id="PS51880"/>
    </source>
</evidence>
<organism evidence="3 4">
    <name type="scientific">Thermosporothrix hazakensis</name>
    <dbReference type="NCBI Taxonomy" id="644383"/>
    <lineage>
        <taxon>Bacteria</taxon>
        <taxon>Bacillati</taxon>
        <taxon>Chloroflexota</taxon>
        <taxon>Ktedonobacteria</taxon>
        <taxon>Ktedonobacterales</taxon>
        <taxon>Thermosporotrichaceae</taxon>
        <taxon>Thermosporothrix</taxon>
    </lineage>
</organism>
<dbReference type="GO" id="GO:0016787">
    <property type="term" value="F:hydrolase activity"/>
    <property type="evidence" value="ECO:0007669"/>
    <property type="project" value="UniProtKB-KW"/>
</dbReference>
<feature type="compositionally biased region" description="Basic and acidic residues" evidence="1">
    <location>
        <begin position="766"/>
        <end position="775"/>
    </location>
</feature>
<comment type="caution">
    <text evidence="3">The sequence shown here is derived from an EMBL/GenBank/DDBJ whole genome shotgun (WGS) entry which is preliminary data.</text>
</comment>
<protein>
    <submittedName>
        <fullName evidence="3">(P)ppGpp synthase/HD superfamily hydrolase</fullName>
    </submittedName>
</protein>
<evidence type="ECO:0000256" key="1">
    <source>
        <dbReference type="SAM" id="MobiDB-lite"/>
    </source>
</evidence>
<feature type="region of interest" description="Disordered" evidence="1">
    <location>
        <begin position="752"/>
        <end position="775"/>
    </location>
</feature>
<dbReference type="InterPro" id="IPR027417">
    <property type="entry name" value="P-loop_NTPase"/>
</dbReference>
<sequence length="1161" mass="134078">MGKTRLQAELACWKPVPTTIPAEWAMWIEELARETVGSPRPAHAYVLNVIRYDAREVGKLLQNWGLPWQVVAAGYLRIYDEELIKRRQLLDRERVMSHFKESLLYSRSIEEEQLGPLLSLPHRDLGALLIAVAIHYQSLVQLSKSEQRPGDDQKRRPRIESTGRILLHICTHLGMWSLKRKVEDVLEYLLRYKEYKEYEERYNHILNRDQSKLEAIQRKLIAHYQQMVGQPITIEMITCGVAGLKRRETQVYTSVVNKVKLTGFDLVVFHIIVPSVKDCYLAFGALNFLGTIQDRVADQIAAPKPNGYSLLAYNLILDGQQPYWHDLEWLRQECVSCALQIATVPMLAVIYYGCLYPECYRLYTTEATPTNTSAWLPEGAQFWNSTIGRAFYAIHHAILTNTTHISEHHARPVVVYDKLHNPLSLARGATVLDFAYEMGPQVGNYTASAYVNNRRVPLYRELDAGDVVEIITDKEVRVQDDWLEGKYAITEKALVNLRALLTAQLHRYRGYILIVRELERYHCTLSTEELDEELLWLVKRYDLGTRQGYLENFRMGSDAPYTPEWAALQIIKRREALNTFQSSIEVWIPRAVNEKQHLPMRLCNICQPGYPQEIVGCRRRSKFIVVHSLLCPCIRRVGGKGPTRYVPMEWVFSDSTLRVAFVVYAQDRQGLIHDITKRLLACPGLLLGMNARSVNKWRNAEIWLVVEVPDDQGALIVWNRLLAVDGVVRVNIDTEATLKVVAQRLERLQSNSSADENHVESGTWHSRNENSDSGLEQRNRVLKNPYDISRPATAKMFVGRGKEMGRLKMELCDAEYGKAILLYGPRRSGKTSLCRNFLERYVMPPHWYTFYSLQNVVGWADELVLRRIADEIARSFSCCFHLAPPVLDWSDQKDMYTIFREFVQQCTRQAPASRFILVLDEFGGALDSYQNGRLSSHFFDLWRQLMDDCPQLSLLIALPTRAHTMLTSNDFANVFSFAQSMPVSFLDQESAGQLLVHPLREQHVRLAPQALSYMMHLTGGNPYYLSLLGLQLIFYLNVETEKNYVVAEDIEYVVRDIIGAQSTQNFIFYSRELQDSKEATILEAIVELTEMNKRETVTVKQLASFLTLSPLDIRSRLERLRNGLILDEYISKKGSLNPYYAFKIELVRRWMARNRWFFNYR</sequence>
<dbReference type="InterPro" id="IPR043519">
    <property type="entry name" value="NT_sf"/>
</dbReference>
<name>A0A326UWD9_THEHA</name>
<dbReference type="SUPFAM" id="SSF81301">
    <property type="entry name" value="Nucleotidyltransferase"/>
    <property type="match status" value="1"/>
</dbReference>
<dbReference type="PROSITE" id="PS51880">
    <property type="entry name" value="TGS"/>
    <property type="match status" value="1"/>
</dbReference>
<dbReference type="SUPFAM" id="SSF52540">
    <property type="entry name" value="P-loop containing nucleoside triphosphate hydrolases"/>
    <property type="match status" value="1"/>
</dbReference>
<proteinExistence type="predicted"/>
<dbReference type="InterPro" id="IPR012675">
    <property type="entry name" value="Beta-grasp_dom_sf"/>
</dbReference>
<dbReference type="InterPro" id="IPR012676">
    <property type="entry name" value="TGS-like"/>
</dbReference>
<keyword evidence="3" id="KW-0378">Hydrolase</keyword>
<dbReference type="Pfam" id="PF02824">
    <property type="entry name" value="TGS"/>
    <property type="match status" value="1"/>
</dbReference>
<keyword evidence="4" id="KW-1185">Reference proteome</keyword>
<dbReference type="Gene3D" id="3.30.460.10">
    <property type="entry name" value="Beta Polymerase, domain 2"/>
    <property type="match status" value="1"/>
</dbReference>
<dbReference type="Proteomes" id="UP000248806">
    <property type="component" value="Unassembled WGS sequence"/>
</dbReference>